<proteinExistence type="predicted"/>
<reference evidence="2" key="1">
    <citation type="submission" date="2019-08" db="EMBL/GenBank/DDBJ databases">
        <authorList>
            <person name="Kucharzyk K."/>
            <person name="Murdoch R.W."/>
            <person name="Higgins S."/>
            <person name="Loffler F."/>
        </authorList>
    </citation>
    <scope>NUCLEOTIDE SEQUENCE</scope>
</reference>
<dbReference type="Gene3D" id="3.90.25.10">
    <property type="entry name" value="UDP-galactose 4-epimerase, domain 1"/>
    <property type="match status" value="1"/>
</dbReference>
<evidence type="ECO:0000259" key="1">
    <source>
        <dbReference type="Pfam" id="PF16363"/>
    </source>
</evidence>
<dbReference type="EMBL" id="VSSQ01135949">
    <property type="protein sequence ID" value="MPN60544.1"/>
    <property type="molecule type" value="Genomic_DNA"/>
</dbReference>
<sequence length="74" mass="8978">MGKGEIEYVKDRAGHDRRYAIDSTKIENELGWYPAIEFNDGIKRTIQWYLNNRQWWEKFNSGENKKYYKSLNTL</sequence>
<accession>A0A645JJM7</accession>
<dbReference type="SUPFAM" id="SSF51735">
    <property type="entry name" value="NAD(P)-binding Rossmann-fold domains"/>
    <property type="match status" value="1"/>
</dbReference>
<dbReference type="AlphaFoldDB" id="A0A645JJM7"/>
<feature type="domain" description="NAD(P)-binding" evidence="1">
    <location>
        <begin position="5"/>
        <end position="45"/>
    </location>
</feature>
<evidence type="ECO:0000313" key="2">
    <source>
        <dbReference type="EMBL" id="MPN60544.1"/>
    </source>
</evidence>
<dbReference type="Gene3D" id="3.40.50.720">
    <property type="entry name" value="NAD(P)-binding Rossmann-like Domain"/>
    <property type="match status" value="1"/>
</dbReference>
<dbReference type="InterPro" id="IPR036291">
    <property type="entry name" value="NAD(P)-bd_dom_sf"/>
</dbReference>
<comment type="caution">
    <text evidence="2">The sequence shown here is derived from an EMBL/GenBank/DDBJ whole genome shotgun (WGS) entry which is preliminary data.</text>
</comment>
<organism evidence="2">
    <name type="scientific">bioreactor metagenome</name>
    <dbReference type="NCBI Taxonomy" id="1076179"/>
    <lineage>
        <taxon>unclassified sequences</taxon>
        <taxon>metagenomes</taxon>
        <taxon>ecological metagenomes</taxon>
    </lineage>
</organism>
<dbReference type="Pfam" id="PF16363">
    <property type="entry name" value="GDP_Man_Dehyd"/>
    <property type="match status" value="1"/>
</dbReference>
<name>A0A645JJM7_9ZZZZ</name>
<protein>
    <recommendedName>
        <fullName evidence="1">NAD(P)-binding domain-containing protein</fullName>
    </recommendedName>
</protein>
<dbReference type="InterPro" id="IPR016040">
    <property type="entry name" value="NAD(P)-bd_dom"/>
</dbReference>
<dbReference type="PANTHER" id="PTHR43000">
    <property type="entry name" value="DTDP-D-GLUCOSE 4,6-DEHYDRATASE-RELATED"/>
    <property type="match status" value="1"/>
</dbReference>
<gene>
    <name evidence="2" type="ORF">SDC9_208272</name>
</gene>